<dbReference type="InterPro" id="IPR002346">
    <property type="entry name" value="Mopterin_DH_FAD-bd"/>
</dbReference>
<dbReference type="SMART" id="SM01092">
    <property type="entry name" value="CO_deh_flav_C"/>
    <property type="match status" value="1"/>
</dbReference>
<dbReference type="PANTHER" id="PTHR42659">
    <property type="entry name" value="XANTHINE DEHYDROGENASE SUBUNIT C-RELATED"/>
    <property type="match status" value="1"/>
</dbReference>
<reference evidence="6" key="1">
    <citation type="journal article" date="2019" name="Int. J. Syst. Evol. Microbiol.">
        <title>The Global Catalogue of Microorganisms (GCM) 10K type strain sequencing project: providing services to taxonomists for standard genome sequencing and annotation.</title>
        <authorList>
            <consortium name="The Broad Institute Genomics Platform"/>
            <consortium name="The Broad Institute Genome Sequencing Center for Infectious Disease"/>
            <person name="Wu L."/>
            <person name="Ma J."/>
        </authorList>
    </citation>
    <scope>NUCLEOTIDE SEQUENCE [LARGE SCALE GENOMIC DNA]</scope>
    <source>
        <strain evidence="6">JCM 16540</strain>
    </source>
</reference>
<evidence type="ECO:0000256" key="1">
    <source>
        <dbReference type="ARBA" id="ARBA00022630"/>
    </source>
</evidence>
<evidence type="ECO:0000259" key="4">
    <source>
        <dbReference type="PROSITE" id="PS51387"/>
    </source>
</evidence>
<dbReference type="Gene3D" id="3.30.43.10">
    <property type="entry name" value="Uridine Diphospho-n-acetylenolpyruvylglucosamine Reductase, domain 2"/>
    <property type="match status" value="1"/>
</dbReference>
<dbReference type="Gene3D" id="3.30.465.10">
    <property type="match status" value="1"/>
</dbReference>
<name>A0ABP6XSC4_9ACTN</name>
<sequence length="279" mass="29683">MKPASFAYAAPTSLDEALDALAEDGAVVLAGGQSLVLELVYRDQRPRLVVDVNRVPGLDHLREDDDGLALGALVRHAALERGGDGLVRRLLAEVAPYVAHPPIRARGTFCGSLAWGHPAAEWNAVALALDARVHLRSATGRRTVAGADWFRGDRRTARQDGELVEEVVLPRLPSGATTGFAEHRRTHASFAEVAVVAVVVLEDERVREVRLSAAGLADRPLRLTAVEDLLVGTGAAEVADRARAETPAHLDRAGHHAALAAELAGRALERALRPEVVAA</sequence>
<dbReference type="InterPro" id="IPR016167">
    <property type="entry name" value="FAD-bd_PCMH_sub1"/>
</dbReference>
<dbReference type="Gene3D" id="3.30.390.50">
    <property type="entry name" value="CO dehydrogenase flavoprotein, C-terminal domain"/>
    <property type="match status" value="1"/>
</dbReference>
<dbReference type="InterPro" id="IPR016166">
    <property type="entry name" value="FAD-bd_PCMH"/>
</dbReference>
<dbReference type="PROSITE" id="PS51387">
    <property type="entry name" value="FAD_PCMH"/>
    <property type="match status" value="1"/>
</dbReference>
<dbReference type="Proteomes" id="UP001500767">
    <property type="component" value="Unassembled WGS sequence"/>
</dbReference>
<dbReference type="InterPro" id="IPR016169">
    <property type="entry name" value="FAD-bd_PCMH_sub2"/>
</dbReference>
<keyword evidence="6" id="KW-1185">Reference proteome</keyword>
<dbReference type="Pfam" id="PF00941">
    <property type="entry name" value="FAD_binding_5"/>
    <property type="match status" value="1"/>
</dbReference>
<gene>
    <name evidence="5" type="ORF">GCM10022197_29220</name>
</gene>
<comment type="caution">
    <text evidence="5">The sequence shown here is derived from an EMBL/GenBank/DDBJ whole genome shotgun (WGS) entry which is preliminary data.</text>
</comment>
<dbReference type="InterPro" id="IPR005107">
    <property type="entry name" value="CO_DH_flav_C"/>
</dbReference>
<evidence type="ECO:0000256" key="3">
    <source>
        <dbReference type="ARBA" id="ARBA00023002"/>
    </source>
</evidence>
<dbReference type="PANTHER" id="PTHR42659:SF2">
    <property type="entry name" value="XANTHINE DEHYDROGENASE SUBUNIT C-RELATED"/>
    <property type="match status" value="1"/>
</dbReference>
<feature type="domain" description="FAD-binding PCMH-type" evidence="4">
    <location>
        <begin position="1"/>
        <end position="174"/>
    </location>
</feature>
<accession>A0ABP6XSC4</accession>
<dbReference type="InterPro" id="IPR036683">
    <property type="entry name" value="CO_DH_flav_C_dom_sf"/>
</dbReference>
<dbReference type="InterPro" id="IPR051312">
    <property type="entry name" value="Diverse_Substr_Oxidored"/>
</dbReference>
<keyword evidence="3" id="KW-0560">Oxidoreductase</keyword>
<protein>
    <submittedName>
        <fullName evidence="5">Xanthine dehydrogenase family protein subunit M</fullName>
    </submittedName>
</protein>
<evidence type="ECO:0000313" key="5">
    <source>
        <dbReference type="EMBL" id="GAA3570926.1"/>
    </source>
</evidence>
<dbReference type="SUPFAM" id="SSF55447">
    <property type="entry name" value="CO dehydrogenase flavoprotein C-terminal domain-like"/>
    <property type="match status" value="1"/>
</dbReference>
<keyword evidence="1" id="KW-0285">Flavoprotein</keyword>
<keyword evidence="2" id="KW-0274">FAD</keyword>
<dbReference type="RefSeq" id="WP_204913358.1">
    <property type="nucleotide sequence ID" value="NZ_BAAAYR010000004.1"/>
</dbReference>
<organism evidence="5 6">
    <name type="scientific">Microlunatus spumicola</name>
    <dbReference type="NCBI Taxonomy" id="81499"/>
    <lineage>
        <taxon>Bacteria</taxon>
        <taxon>Bacillati</taxon>
        <taxon>Actinomycetota</taxon>
        <taxon>Actinomycetes</taxon>
        <taxon>Propionibacteriales</taxon>
        <taxon>Propionibacteriaceae</taxon>
        <taxon>Microlunatus</taxon>
    </lineage>
</organism>
<dbReference type="EMBL" id="BAAAYR010000004">
    <property type="protein sequence ID" value="GAA3570926.1"/>
    <property type="molecule type" value="Genomic_DNA"/>
</dbReference>
<evidence type="ECO:0000313" key="6">
    <source>
        <dbReference type="Proteomes" id="UP001500767"/>
    </source>
</evidence>
<dbReference type="SUPFAM" id="SSF56176">
    <property type="entry name" value="FAD-binding/transporter-associated domain-like"/>
    <property type="match status" value="1"/>
</dbReference>
<dbReference type="InterPro" id="IPR036318">
    <property type="entry name" value="FAD-bd_PCMH-like_sf"/>
</dbReference>
<proteinExistence type="predicted"/>
<dbReference type="Pfam" id="PF03450">
    <property type="entry name" value="CO_deh_flav_C"/>
    <property type="match status" value="1"/>
</dbReference>
<evidence type="ECO:0000256" key="2">
    <source>
        <dbReference type="ARBA" id="ARBA00022827"/>
    </source>
</evidence>